<dbReference type="PANTHER" id="PTHR19372:SF7">
    <property type="entry name" value="SULFITE OXIDASE, MITOCHONDRIAL"/>
    <property type="match status" value="1"/>
</dbReference>
<protein>
    <submittedName>
        <fullName evidence="4">Uncharacterized protein</fullName>
    </submittedName>
</protein>
<feature type="domain" description="Oxidoreductase molybdopterin-binding" evidence="2">
    <location>
        <begin position="276"/>
        <end position="423"/>
    </location>
</feature>
<dbReference type="GO" id="GO:0006790">
    <property type="term" value="P:sulfur compound metabolic process"/>
    <property type="evidence" value="ECO:0007669"/>
    <property type="project" value="TreeGrafter"/>
</dbReference>
<dbReference type="InterPro" id="IPR005066">
    <property type="entry name" value="MoCF_OxRdtse_dimer"/>
</dbReference>
<dbReference type="EMBL" id="CADCWG010000202">
    <property type="protein sequence ID" value="CAA9565521.1"/>
    <property type="molecule type" value="Genomic_DNA"/>
</dbReference>
<dbReference type="SUPFAM" id="SSF81296">
    <property type="entry name" value="E set domains"/>
    <property type="match status" value="1"/>
</dbReference>
<feature type="transmembrane region" description="Helical" evidence="1">
    <location>
        <begin position="159"/>
        <end position="180"/>
    </location>
</feature>
<evidence type="ECO:0000259" key="3">
    <source>
        <dbReference type="Pfam" id="PF03404"/>
    </source>
</evidence>
<feature type="transmembrane region" description="Helical" evidence="1">
    <location>
        <begin position="215"/>
        <end position="233"/>
    </location>
</feature>
<feature type="domain" description="Moybdenum cofactor oxidoreductase dimerisation" evidence="3">
    <location>
        <begin position="461"/>
        <end position="539"/>
    </location>
</feature>
<dbReference type="SUPFAM" id="SSF56524">
    <property type="entry name" value="Oxidoreductase molybdopterin-binding domain"/>
    <property type="match status" value="1"/>
</dbReference>
<dbReference type="GO" id="GO:0008482">
    <property type="term" value="F:sulfite oxidase activity"/>
    <property type="evidence" value="ECO:0007669"/>
    <property type="project" value="TreeGrafter"/>
</dbReference>
<evidence type="ECO:0000259" key="2">
    <source>
        <dbReference type="Pfam" id="PF00174"/>
    </source>
</evidence>
<proteinExistence type="predicted"/>
<evidence type="ECO:0000313" key="4">
    <source>
        <dbReference type="EMBL" id="CAA9565521.1"/>
    </source>
</evidence>
<gene>
    <name evidence="4" type="ORF">AVDCRST_MAG49-3021</name>
</gene>
<dbReference type="Gene3D" id="2.60.40.650">
    <property type="match status" value="1"/>
</dbReference>
<reference evidence="4" key="1">
    <citation type="submission" date="2020-02" db="EMBL/GenBank/DDBJ databases">
        <authorList>
            <person name="Meier V. D."/>
        </authorList>
    </citation>
    <scope>NUCLEOTIDE SEQUENCE</scope>
    <source>
        <strain evidence="4">AVDCRST_MAG49</strain>
    </source>
</reference>
<dbReference type="PANTHER" id="PTHR19372">
    <property type="entry name" value="SULFITE REDUCTASE"/>
    <property type="match status" value="1"/>
</dbReference>
<keyword evidence="1" id="KW-0812">Transmembrane</keyword>
<organism evidence="4">
    <name type="scientific">uncultured Thermomicrobiales bacterium</name>
    <dbReference type="NCBI Taxonomy" id="1645740"/>
    <lineage>
        <taxon>Bacteria</taxon>
        <taxon>Pseudomonadati</taxon>
        <taxon>Thermomicrobiota</taxon>
        <taxon>Thermomicrobia</taxon>
        <taxon>Thermomicrobiales</taxon>
        <taxon>environmental samples</taxon>
    </lineage>
</organism>
<dbReference type="InterPro" id="IPR014756">
    <property type="entry name" value="Ig_E-set"/>
</dbReference>
<evidence type="ECO:0000256" key="1">
    <source>
        <dbReference type="SAM" id="Phobius"/>
    </source>
</evidence>
<name>A0A6J4V500_9BACT</name>
<feature type="transmembrane region" description="Helical" evidence="1">
    <location>
        <begin position="120"/>
        <end position="139"/>
    </location>
</feature>
<accession>A0A6J4V500</accession>
<sequence>MRIATLGRWVAIVLAGLLAGLVGAAVLTSVQAAMRYWLGISPPQEMIPDRLAPTLSINDFFALFGEYGGYNGLKRFGIRSGLMGVAVAGTLVGALYALVVESRRSRASRRWPLGTTEVGGLFVLGALAVLWAGSLLFLAPTLDTNFRGLPPRQAEAATAVGYLVAFASYALTMVTVYRFVAPRRGPVAARGDGALEPPAGGPDALAMGRPLPRRAIVAAAAGVAAAAPAWALVRRLNEKATFSYDGTVYSNSDGRGLQGITPTERFYTVTKNVVDPEVNTGVWRLVVDGKVDDPRQYDYEGLRALPAIDQESTLMCISNRISAGLFSNAVWSGTPLRDILLDAGVADDAYEVVLRGADGYTDTFGMDKALDPTTLVVWGMNGEPLPRIHGGPVRVIVPGLYGEKNMKWVTGIEVVDHDVKGFYEQQGWGPDFVIPTRSDFFEPRVRSEDGRFVFADRFQVGRAVTLKGRAFAGDRGVSKVEVSTDGGESWQPTAVAYLGTRLTWRHWTLRWVPREAGDREFVVRAYDGNGDLQPTESVGTVPQGARGLHRVLARIDG</sequence>
<dbReference type="GO" id="GO:0043546">
    <property type="term" value="F:molybdopterin cofactor binding"/>
    <property type="evidence" value="ECO:0007669"/>
    <property type="project" value="TreeGrafter"/>
</dbReference>
<dbReference type="Pfam" id="PF00174">
    <property type="entry name" value="Oxidored_molyb"/>
    <property type="match status" value="1"/>
</dbReference>
<dbReference type="GO" id="GO:0020037">
    <property type="term" value="F:heme binding"/>
    <property type="evidence" value="ECO:0007669"/>
    <property type="project" value="TreeGrafter"/>
</dbReference>
<feature type="transmembrane region" description="Helical" evidence="1">
    <location>
        <begin position="76"/>
        <end position="99"/>
    </location>
</feature>
<keyword evidence="1" id="KW-0472">Membrane</keyword>
<dbReference type="InterPro" id="IPR036374">
    <property type="entry name" value="OxRdtase_Mopterin-bd_sf"/>
</dbReference>
<dbReference type="Pfam" id="PF03404">
    <property type="entry name" value="Mo-co_dimer"/>
    <property type="match status" value="1"/>
</dbReference>
<keyword evidence="1" id="KW-1133">Transmembrane helix</keyword>
<dbReference type="GO" id="GO:0030151">
    <property type="term" value="F:molybdenum ion binding"/>
    <property type="evidence" value="ECO:0007669"/>
    <property type="project" value="InterPro"/>
</dbReference>
<dbReference type="InterPro" id="IPR000572">
    <property type="entry name" value="OxRdtase_Mopterin-bd_dom"/>
</dbReference>
<dbReference type="Gene3D" id="3.90.420.10">
    <property type="entry name" value="Oxidoreductase, molybdopterin-binding domain"/>
    <property type="match status" value="1"/>
</dbReference>
<dbReference type="AlphaFoldDB" id="A0A6J4V500"/>